<evidence type="ECO:0000313" key="2">
    <source>
        <dbReference type="EMBL" id="AKB28199.1"/>
    </source>
</evidence>
<feature type="domain" description="DUF1638" evidence="1">
    <location>
        <begin position="119"/>
        <end position="284"/>
    </location>
</feature>
<dbReference type="PATRIC" id="fig|1434120.4.peg.1898"/>
<dbReference type="EMBL" id="CP009506">
    <property type="protein sequence ID" value="AKB28199.1"/>
    <property type="molecule type" value="Genomic_DNA"/>
</dbReference>
<name>A0A0E3P411_9EURY</name>
<dbReference type="InterPro" id="IPR012437">
    <property type="entry name" value="DUF1638"/>
</dbReference>
<dbReference type="Pfam" id="PF07796">
    <property type="entry name" value="DUF1638"/>
    <property type="match status" value="1"/>
</dbReference>
<gene>
    <name evidence="2" type="ORF">MSSIT_1480</name>
</gene>
<dbReference type="HOGENOM" id="CLU_091961_0_0_2"/>
<proteinExistence type="predicted"/>
<evidence type="ECO:0000259" key="1">
    <source>
        <dbReference type="Pfam" id="PF07796"/>
    </source>
</evidence>
<evidence type="ECO:0000313" key="3">
    <source>
        <dbReference type="Proteomes" id="UP000033111"/>
    </source>
</evidence>
<sequence length="304" mass="35042">MPVLSIVACEMLEDELVYVLSKDPEIKRLFVVENRNSFRFVKKLKSENLKPFMFPSDRLYPVVSEINRESRREPFKEPLREPPDNFTRKLSNIPFCKKIYDFILRKEKKQGLTVVVNLLRRDLHSDVDLLQSEVYLNAREMSKISNGILLFYGKCGFSSEKMQAELQQLGCPVYFLRDEGRNIVDDCISVALGGNEIYTKTMLSGNGKGAMYATPMVLSDLNGTNYKSSEAYKKISKYLISPMYSLLFKINNQDYKDVNFHRNASEFAKIFDMKIINVNGTMNVAINSYMEAKTAICKDIEKPF</sequence>
<dbReference type="KEGG" id="msw:MSSIT_1480"/>
<dbReference type="AlphaFoldDB" id="A0A0E3P411"/>
<protein>
    <recommendedName>
        <fullName evidence="1">DUF1638 domain-containing protein</fullName>
    </recommendedName>
</protein>
<accession>A0A0E3P411</accession>
<organism evidence="2 3">
    <name type="scientific">Methanosarcina siciliae T4/M</name>
    <dbReference type="NCBI Taxonomy" id="1434120"/>
    <lineage>
        <taxon>Archaea</taxon>
        <taxon>Methanobacteriati</taxon>
        <taxon>Methanobacteriota</taxon>
        <taxon>Stenosarchaea group</taxon>
        <taxon>Methanomicrobia</taxon>
        <taxon>Methanosarcinales</taxon>
        <taxon>Methanosarcinaceae</taxon>
        <taxon>Methanosarcina</taxon>
    </lineage>
</organism>
<dbReference type="Proteomes" id="UP000033111">
    <property type="component" value="Chromosome"/>
</dbReference>
<keyword evidence="3" id="KW-1185">Reference proteome</keyword>
<reference evidence="2 3" key="1">
    <citation type="submission" date="2014-07" db="EMBL/GenBank/DDBJ databases">
        <title>Methanogenic archaea and the global carbon cycle.</title>
        <authorList>
            <person name="Henriksen J.R."/>
            <person name="Luke J."/>
            <person name="Reinhart S."/>
            <person name="Benedict M.N."/>
            <person name="Youngblut N.D."/>
            <person name="Metcalf M.E."/>
            <person name="Whitaker R.J."/>
            <person name="Metcalf W.W."/>
        </authorList>
    </citation>
    <scope>NUCLEOTIDE SEQUENCE [LARGE SCALE GENOMIC DNA]</scope>
    <source>
        <strain evidence="2 3">T4/M</strain>
    </source>
</reference>